<feature type="domain" description="Ketoreductase" evidence="3">
    <location>
        <begin position="375"/>
        <end position="561"/>
    </location>
</feature>
<dbReference type="InterPro" id="IPR057326">
    <property type="entry name" value="KR_dom"/>
</dbReference>
<keyword evidence="2" id="KW-0560">Oxidoreductase</keyword>
<evidence type="ECO:0000256" key="2">
    <source>
        <dbReference type="ARBA" id="ARBA00023002"/>
    </source>
</evidence>
<keyword evidence="5" id="KW-1185">Reference proteome</keyword>
<organism evidence="4 5">
    <name type="scientific">Solirubrobacter ginsenosidimutans</name>
    <dbReference type="NCBI Taxonomy" id="490573"/>
    <lineage>
        <taxon>Bacteria</taxon>
        <taxon>Bacillati</taxon>
        <taxon>Actinomycetota</taxon>
        <taxon>Thermoleophilia</taxon>
        <taxon>Solirubrobacterales</taxon>
        <taxon>Solirubrobacteraceae</taxon>
        <taxon>Solirubrobacter</taxon>
    </lineage>
</organism>
<dbReference type="Pfam" id="PF07993">
    <property type="entry name" value="NAD_binding_4"/>
    <property type="match status" value="1"/>
</dbReference>
<dbReference type="InterPro" id="IPR036291">
    <property type="entry name" value="NAD(P)-bd_dom_sf"/>
</dbReference>
<dbReference type="Pfam" id="PF00106">
    <property type="entry name" value="adh_short"/>
    <property type="match status" value="1"/>
</dbReference>
<dbReference type="PANTHER" id="PTHR44196:SF1">
    <property type="entry name" value="DEHYDROGENASE_REDUCTASE SDR FAMILY MEMBER 7B"/>
    <property type="match status" value="1"/>
</dbReference>
<dbReference type="InterPro" id="IPR020904">
    <property type="entry name" value="Sc_DH/Rdtase_CS"/>
</dbReference>
<dbReference type="GO" id="GO:0016020">
    <property type="term" value="C:membrane"/>
    <property type="evidence" value="ECO:0007669"/>
    <property type="project" value="TreeGrafter"/>
</dbReference>
<dbReference type="SMART" id="SM00822">
    <property type="entry name" value="PKS_KR"/>
    <property type="match status" value="1"/>
</dbReference>
<dbReference type="Proteomes" id="UP001149140">
    <property type="component" value="Unassembled WGS sequence"/>
</dbReference>
<dbReference type="InterPro" id="IPR002347">
    <property type="entry name" value="SDR_fam"/>
</dbReference>
<dbReference type="EMBL" id="JAPDOD010000012">
    <property type="protein sequence ID" value="MDA0161439.1"/>
    <property type="molecule type" value="Genomic_DNA"/>
</dbReference>
<comment type="similarity">
    <text evidence="1">Belongs to the short-chain dehydrogenases/reductases (SDR) family.</text>
</comment>
<dbReference type="PRINTS" id="PR00080">
    <property type="entry name" value="SDRFAMILY"/>
</dbReference>
<dbReference type="Gene3D" id="3.40.50.720">
    <property type="entry name" value="NAD(P)-binding Rossmann-like Domain"/>
    <property type="match status" value="2"/>
</dbReference>
<dbReference type="InterPro" id="IPR057313">
    <property type="entry name" value="Maqu_2507-like"/>
</dbReference>
<accession>A0A9X3MRW4</accession>
<dbReference type="NCBIfam" id="NF005539">
    <property type="entry name" value="PRK07201.1"/>
    <property type="match status" value="1"/>
</dbReference>
<reference evidence="4" key="1">
    <citation type="submission" date="2022-10" db="EMBL/GenBank/DDBJ databases">
        <title>The WGS of Solirubrobacter ginsenosidimutans DSM 21036.</title>
        <authorList>
            <person name="Jiang Z."/>
        </authorList>
    </citation>
    <scope>NUCLEOTIDE SEQUENCE</scope>
    <source>
        <strain evidence="4">DSM 21036</strain>
    </source>
</reference>
<dbReference type="CDD" id="cd05263">
    <property type="entry name" value="MupV_like_SDR_e"/>
    <property type="match status" value="1"/>
</dbReference>
<dbReference type="AlphaFoldDB" id="A0A9X3MRW4"/>
<dbReference type="PANTHER" id="PTHR44196">
    <property type="entry name" value="DEHYDROGENASE/REDUCTASE SDR FAMILY MEMBER 7B"/>
    <property type="match status" value="1"/>
</dbReference>
<dbReference type="PROSITE" id="PS00061">
    <property type="entry name" value="ADH_SHORT"/>
    <property type="match status" value="1"/>
</dbReference>
<dbReference type="RefSeq" id="WP_270040649.1">
    <property type="nucleotide sequence ID" value="NZ_JAPDOD010000012.1"/>
</dbReference>
<dbReference type="PRINTS" id="PR00081">
    <property type="entry name" value="GDHRDH"/>
</dbReference>
<proteinExistence type="inferred from homology"/>
<evidence type="ECO:0000259" key="3">
    <source>
        <dbReference type="SMART" id="SM00822"/>
    </source>
</evidence>
<sequence length="659" mass="72507">MTAYFVTGATGFIGRHLVERLLEREGDIYVLVREGSREKLDSLTQRWGQPDRIKPVVGDLGEHHLGVDPATLPKIDHFFHLAAIYDMGADETRNALLNVGGTQNAIDLANALDVGTFHHMSSIAVAGLFDDGIFTEDMFDEGQKLAHPYHRTKFESEKLVREKAKAPVRIYRPSLVVGDSRTGEMDKIDGPYYFFKVIQKVRHMLPEWFPLISLEWGWTNIVPVDYVAAVVDHIAHKPGLDGQTFHVVDPKGQRVGEVLNTFAEAGHAPKAVMRIDRRATQNLPKGVISFAMKLPALKQIRSQILADLGIPDEVVEYIALSCRFDARDTQRELRDSAITLPPLNSYAEKLWDYWERTLDPDLYKDRSFEGAVNGKTVVITGASSGIGRAAALKIAAAGGIPILVARTKEKLDEVKAEIEAAGGSAHVAPCDLSDFDAIERLVEGLLADHPRIDMLVNNAGRSIRRSVALSYDRFHDYERTVHLNYLSPVKLMLALLPHMRDQGGGHIVNVSSIGVQTNPPRFSAYVGSKAALDAFTRVVSSETIGDNVTFTTIHMPLVRTPMIAPTKMYDSFPTISPEEAADLVCEAIRAKPKQINTKLGTFGEVAYALAPKAVDQILHLAYRVFPESTAAKGGKGDSSSDKASGEATALAYLMKGVHW</sequence>
<name>A0A9X3MRW4_9ACTN</name>
<gene>
    <name evidence="4" type="ORF">OM076_14270</name>
</gene>
<evidence type="ECO:0000313" key="4">
    <source>
        <dbReference type="EMBL" id="MDA0161439.1"/>
    </source>
</evidence>
<evidence type="ECO:0000256" key="1">
    <source>
        <dbReference type="ARBA" id="ARBA00006484"/>
    </source>
</evidence>
<dbReference type="CDD" id="cd05233">
    <property type="entry name" value="SDR_c"/>
    <property type="match status" value="1"/>
</dbReference>
<comment type="caution">
    <text evidence="4">The sequence shown here is derived from an EMBL/GenBank/DDBJ whole genome shotgun (WGS) entry which is preliminary data.</text>
</comment>
<protein>
    <submittedName>
        <fullName evidence="4">SDR family oxidoreductase</fullName>
    </submittedName>
</protein>
<evidence type="ECO:0000313" key="5">
    <source>
        <dbReference type="Proteomes" id="UP001149140"/>
    </source>
</evidence>
<dbReference type="GO" id="GO:0016491">
    <property type="term" value="F:oxidoreductase activity"/>
    <property type="evidence" value="ECO:0007669"/>
    <property type="project" value="UniProtKB-KW"/>
</dbReference>
<dbReference type="SUPFAM" id="SSF51735">
    <property type="entry name" value="NAD(P)-binding Rossmann-fold domains"/>
    <property type="match status" value="2"/>
</dbReference>
<dbReference type="InterPro" id="IPR013120">
    <property type="entry name" value="FAR_NAD-bd"/>
</dbReference>